<sequence length="380" mass="41263">MHPDTISRHNPDRQRRGQTDERKKKKAKLALPSAASPSHTVSPSPSAISLITYVHQLPLPSFSPSPLFPKYDLLVLSLCTLPLVFPSLYPVLSVYPSPPLPIPSYPLPSFLPHPNQHHPSPALSAALLPHTLSIPPYEPLGLEEVLPFHDASVSAVSGSFITAFFIFVWLFSSMTSSAYYPCHKSPTHNDLKITITNKNPNSIPVIPCHPLPLLPLTIPAPLIPPLPRPYHQSLPPSNPPLPYPPRPLPLPPLTPSNLPPYHQSLPPMNPPLPTPPPPPPPAHSLPPLPLPPNSLPPPLPIPHSPRPPYPPPPPLHTPPARPPYHHPPPPLNAGPSQEAEQAAPPPPRPIAKHLLIRGGFSQSHTVNPTPQRGPMTGRRP</sequence>
<dbReference type="AlphaFoldDB" id="A0A423SD02"/>
<proteinExistence type="predicted"/>
<organism evidence="3 4">
    <name type="scientific">Penaeus vannamei</name>
    <name type="common">Whiteleg shrimp</name>
    <name type="synonym">Litopenaeus vannamei</name>
    <dbReference type="NCBI Taxonomy" id="6689"/>
    <lineage>
        <taxon>Eukaryota</taxon>
        <taxon>Metazoa</taxon>
        <taxon>Ecdysozoa</taxon>
        <taxon>Arthropoda</taxon>
        <taxon>Crustacea</taxon>
        <taxon>Multicrustacea</taxon>
        <taxon>Malacostraca</taxon>
        <taxon>Eumalacostraca</taxon>
        <taxon>Eucarida</taxon>
        <taxon>Decapoda</taxon>
        <taxon>Dendrobranchiata</taxon>
        <taxon>Penaeoidea</taxon>
        <taxon>Penaeidae</taxon>
        <taxon>Penaeus</taxon>
    </lineage>
</organism>
<feature type="region of interest" description="Disordered" evidence="1">
    <location>
        <begin position="1"/>
        <end position="43"/>
    </location>
</feature>
<evidence type="ECO:0000313" key="4">
    <source>
        <dbReference type="Proteomes" id="UP000283509"/>
    </source>
</evidence>
<comment type="caution">
    <text evidence="3">The sequence shown here is derived from an EMBL/GenBank/DDBJ whole genome shotgun (WGS) entry which is preliminary data.</text>
</comment>
<feature type="compositionally biased region" description="Low complexity" evidence="1">
    <location>
        <begin position="333"/>
        <end position="342"/>
    </location>
</feature>
<feature type="transmembrane region" description="Helical" evidence="2">
    <location>
        <begin position="73"/>
        <end position="92"/>
    </location>
</feature>
<evidence type="ECO:0000256" key="1">
    <source>
        <dbReference type="SAM" id="MobiDB-lite"/>
    </source>
</evidence>
<keyword evidence="2" id="KW-0472">Membrane</keyword>
<name>A0A423SD02_PENVA</name>
<accession>A0A423SD02</accession>
<feature type="compositionally biased region" description="Pro residues" evidence="1">
    <location>
        <begin position="236"/>
        <end position="258"/>
    </location>
</feature>
<keyword evidence="2" id="KW-1133">Transmembrane helix</keyword>
<feature type="compositionally biased region" description="Low complexity" evidence="1">
    <location>
        <begin position="29"/>
        <end position="38"/>
    </location>
</feature>
<feature type="transmembrane region" description="Helical" evidence="2">
    <location>
        <begin position="151"/>
        <end position="171"/>
    </location>
</feature>
<dbReference type="STRING" id="6689.A0A423SD02"/>
<reference evidence="3 4" key="1">
    <citation type="submission" date="2018-04" db="EMBL/GenBank/DDBJ databases">
        <authorList>
            <person name="Zhang X."/>
            <person name="Yuan J."/>
            <person name="Li F."/>
            <person name="Xiang J."/>
        </authorList>
    </citation>
    <scope>NUCLEOTIDE SEQUENCE [LARGE SCALE GENOMIC DNA]</scope>
    <source>
        <tissue evidence="3">Muscle</tissue>
    </source>
</reference>
<gene>
    <name evidence="3" type="ORF">C7M84_020111</name>
</gene>
<feature type="compositionally biased region" description="Pro residues" evidence="1">
    <location>
        <begin position="267"/>
        <end position="332"/>
    </location>
</feature>
<dbReference type="Proteomes" id="UP000283509">
    <property type="component" value="Unassembled WGS sequence"/>
</dbReference>
<feature type="compositionally biased region" description="Polar residues" evidence="1">
    <location>
        <begin position="360"/>
        <end position="370"/>
    </location>
</feature>
<protein>
    <submittedName>
        <fullName evidence="3">Uncharacterized protein</fullName>
    </submittedName>
</protein>
<keyword evidence="2" id="KW-0812">Transmembrane</keyword>
<dbReference type="EMBL" id="QCYY01003854">
    <property type="protein sequence ID" value="ROT62060.1"/>
    <property type="molecule type" value="Genomic_DNA"/>
</dbReference>
<dbReference type="PRINTS" id="PR01217">
    <property type="entry name" value="PRICHEXTENSN"/>
</dbReference>
<evidence type="ECO:0000256" key="2">
    <source>
        <dbReference type="SAM" id="Phobius"/>
    </source>
</evidence>
<feature type="compositionally biased region" description="Basic and acidic residues" evidence="1">
    <location>
        <begin position="1"/>
        <end position="22"/>
    </location>
</feature>
<keyword evidence="4" id="KW-1185">Reference proteome</keyword>
<evidence type="ECO:0000313" key="3">
    <source>
        <dbReference type="EMBL" id="ROT62060.1"/>
    </source>
</evidence>
<feature type="region of interest" description="Disordered" evidence="1">
    <location>
        <begin position="231"/>
        <end position="380"/>
    </location>
</feature>
<reference evidence="3 4" key="2">
    <citation type="submission" date="2019-01" db="EMBL/GenBank/DDBJ databases">
        <title>The decoding of complex shrimp genome reveals the adaptation for benthos swimmer, frequently molting mechanism and breeding impact on genome.</title>
        <authorList>
            <person name="Sun Y."/>
            <person name="Gao Y."/>
            <person name="Yu Y."/>
        </authorList>
    </citation>
    <scope>NUCLEOTIDE SEQUENCE [LARGE SCALE GENOMIC DNA]</scope>
    <source>
        <tissue evidence="3">Muscle</tissue>
    </source>
</reference>